<evidence type="ECO:0000256" key="3">
    <source>
        <dbReference type="SAM" id="Coils"/>
    </source>
</evidence>
<dbReference type="Ensembl" id="ENSGMOT00000070735.1">
    <property type="protein sequence ID" value="ENSGMOP00000058706.1"/>
    <property type="gene ID" value="ENSGMOG00000024436.1"/>
</dbReference>
<dbReference type="GeneID" id="115560921"/>
<dbReference type="GeneTree" id="ENSGT00940000168504"/>
<evidence type="ECO:0000259" key="6">
    <source>
        <dbReference type="Pfam" id="PF13613"/>
    </source>
</evidence>
<evidence type="ECO:0000313" key="9">
    <source>
        <dbReference type="Proteomes" id="UP000694546"/>
    </source>
</evidence>
<dbReference type="InterPro" id="IPR027805">
    <property type="entry name" value="Transposase_HTH_dom"/>
</dbReference>
<dbReference type="RefSeq" id="XP_030236442.1">
    <property type="nucleotide sequence ID" value="XM_030380582.1"/>
</dbReference>
<feature type="compositionally biased region" description="Polar residues" evidence="4">
    <location>
        <begin position="72"/>
        <end position="81"/>
    </location>
</feature>
<dbReference type="AlphaFoldDB" id="A0A8C5CCT8"/>
<reference evidence="8" key="1">
    <citation type="submission" date="2025-08" db="UniProtKB">
        <authorList>
            <consortium name="Ensembl"/>
        </authorList>
    </citation>
    <scope>IDENTIFICATION</scope>
</reference>
<dbReference type="Pfam" id="PF13613">
    <property type="entry name" value="HTH_Tnp_4"/>
    <property type="match status" value="1"/>
</dbReference>
<dbReference type="InterPro" id="IPR029526">
    <property type="entry name" value="PGBD"/>
</dbReference>
<feature type="region of interest" description="Disordered" evidence="4">
    <location>
        <begin position="292"/>
        <end position="313"/>
    </location>
</feature>
<reference evidence="8" key="2">
    <citation type="submission" date="2025-09" db="UniProtKB">
        <authorList>
            <consortium name="Ensembl"/>
        </authorList>
    </citation>
    <scope>IDENTIFICATION</scope>
</reference>
<feature type="domain" description="Transposase Helix-turn-helix" evidence="6">
    <location>
        <begin position="392"/>
        <end position="439"/>
    </location>
</feature>
<keyword evidence="3" id="KW-0175">Coiled coil</keyword>
<feature type="region of interest" description="Disordered" evidence="4">
    <location>
        <begin position="23"/>
        <end position="152"/>
    </location>
</feature>
<evidence type="ECO:0000259" key="7">
    <source>
        <dbReference type="Pfam" id="PF13843"/>
    </source>
</evidence>
<feature type="domain" description="PiggyBac transposable element-derived protein" evidence="7">
    <location>
        <begin position="175"/>
        <end position="244"/>
    </location>
</feature>
<dbReference type="InterPro" id="IPR027806">
    <property type="entry name" value="HARBI1_dom"/>
</dbReference>
<evidence type="ECO:0000256" key="1">
    <source>
        <dbReference type="ARBA" id="ARBA00001968"/>
    </source>
</evidence>
<feature type="domain" description="DDE Tnp4" evidence="5">
    <location>
        <begin position="472"/>
        <end position="591"/>
    </location>
</feature>
<dbReference type="Pfam" id="PF13359">
    <property type="entry name" value="DDE_Tnp_4"/>
    <property type="match status" value="1"/>
</dbReference>
<dbReference type="Proteomes" id="UP000694546">
    <property type="component" value="Chromosome 16"/>
</dbReference>
<proteinExistence type="predicted"/>
<feature type="compositionally biased region" description="Acidic residues" evidence="4">
    <location>
        <begin position="48"/>
        <end position="66"/>
    </location>
</feature>
<keyword evidence="9" id="KW-1185">Reference proteome</keyword>
<gene>
    <name evidence="8" type="primary">LOC115560921</name>
</gene>
<keyword evidence="2" id="KW-0479">Metal-binding</keyword>
<protein>
    <submittedName>
        <fullName evidence="8">Uncharacterized LOC115560921</fullName>
    </submittedName>
</protein>
<dbReference type="Pfam" id="PF13843">
    <property type="entry name" value="DDE_Tnp_1_7"/>
    <property type="match status" value="1"/>
</dbReference>
<accession>A0A8C5CCT8</accession>
<dbReference type="PANTHER" id="PTHR23080">
    <property type="entry name" value="THAP DOMAIN PROTEIN"/>
    <property type="match status" value="1"/>
</dbReference>
<comment type="cofactor">
    <cofactor evidence="1">
        <name>a divalent metal cation</name>
        <dbReference type="ChEBI" id="CHEBI:60240"/>
    </cofactor>
</comment>
<evidence type="ECO:0000256" key="4">
    <source>
        <dbReference type="SAM" id="MobiDB-lite"/>
    </source>
</evidence>
<evidence type="ECO:0000256" key="2">
    <source>
        <dbReference type="ARBA" id="ARBA00022723"/>
    </source>
</evidence>
<dbReference type="OrthoDB" id="10009406at2759"/>
<evidence type="ECO:0000259" key="5">
    <source>
        <dbReference type="Pfam" id="PF13359"/>
    </source>
</evidence>
<dbReference type="PANTHER" id="PTHR23080:SF143">
    <property type="entry name" value="SI:DKEY-56D12.4"/>
    <property type="match status" value="1"/>
</dbReference>
<feature type="coiled-coil region" evidence="3">
    <location>
        <begin position="316"/>
        <end position="343"/>
    </location>
</feature>
<evidence type="ECO:0000313" key="8">
    <source>
        <dbReference type="Ensembl" id="ENSGMOP00000058706.1"/>
    </source>
</evidence>
<name>A0A8C5CCT8_GADMO</name>
<dbReference type="GO" id="GO:0046872">
    <property type="term" value="F:metal ion binding"/>
    <property type="evidence" value="ECO:0007669"/>
    <property type="project" value="UniProtKB-KW"/>
</dbReference>
<organism evidence="8 9">
    <name type="scientific">Gadus morhua</name>
    <name type="common">Atlantic cod</name>
    <dbReference type="NCBI Taxonomy" id="8049"/>
    <lineage>
        <taxon>Eukaryota</taxon>
        <taxon>Metazoa</taxon>
        <taxon>Chordata</taxon>
        <taxon>Craniata</taxon>
        <taxon>Vertebrata</taxon>
        <taxon>Euteleostomi</taxon>
        <taxon>Actinopterygii</taxon>
        <taxon>Neopterygii</taxon>
        <taxon>Teleostei</taxon>
        <taxon>Neoteleostei</taxon>
        <taxon>Acanthomorphata</taxon>
        <taxon>Zeiogadaria</taxon>
        <taxon>Gadariae</taxon>
        <taxon>Gadiformes</taxon>
        <taxon>Gadoidei</taxon>
        <taxon>Gadidae</taxon>
        <taxon>Gadus</taxon>
    </lineage>
</organism>
<sequence length="592" mass="65606">MAKRKRNFRQLTLEQSMRLSVAVGCDKASDETPGPSRQSRPTRRISEDTSESSGDEFSEPDPDSSDEWLPSTGNSRASSPGVSPGRREGDRASSRARTRTPPPPPTAPNPVGKAKKGRASSRAPTPIGKAKKKGRASSRGCGDDWHQAGWQPNNFPFTATPGPRRAAAELDSDLPADFLMLFLTDELLQNIVDQTNLYASQYFEAHPDNLPYSRGHAWKPVSVPELKTFFGLSFLTGYQRRDKFTPNYNSRVCGWHFPDGKAAGPTRFAWNDGKACPDHIPTKRKRMVPASVEDEGTAGPGPNHLGVAPQTPGTSSVVLKIENDMLRKENDQLKRELEKQKQTFSFSQISSHPDKVKYYTGLTDAATVLFLEALLSKFDRQYHFNWNVQIMPLIDQLLLTLMKLRLNCGILDLATRFNCCRATVTNIFTTISSALYDILYVGMMENNMPSRFKNQTSLPDCFQPFPDCRIVLDCAEVAVSNTERLDTQSHLYSHYKGRTTLKALIGVAPNGVITFAIDLYGGSTSDKAITADCGVLQQLEPGDMVMADKGFTIRDILPEGVSLNIPTFLVNGQFTVEEVNHKRLVACARIHE</sequence>